<evidence type="ECO:0008006" key="3">
    <source>
        <dbReference type="Google" id="ProtNLM"/>
    </source>
</evidence>
<dbReference type="RefSeq" id="WP_350280325.1">
    <property type="nucleotide sequence ID" value="NZ_CP158165.1"/>
</dbReference>
<protein>
    <recommendedName>
        <fullName evidence="3">Secreted protein</fullName>
    </recommendedName>
</protein>
<sequence length="137" mass="14812">MRTTTRVGAALVTTAALLTLTATQASAAVTWLWEKADGNNIGTASYTDTGNVMHVNDQEADGHSLLLFVHRPGVSNGVACWDSTGADTAGVNCTLNSYDENTLLEGYLCRGEWASNPDDRVIFWDRCNKAGARQFRK</sequence>
<proteinExistence type="predicted"/>
<feature type="signal peptide" evidence="1">
    <location>
        <begin position="1"/>
        <end position="27"/>
    </location>
</feature>
<dbReference type="AlphaFoldDB" id="A0AAU7TLC0"/>
<organism evidence="2">
    <name type="scientific">Kribbella sp. HUAS MG21</name>
    <dbReference type="NCBI Taxonomy" id="3160966"/>
    <lineage>
        <taxon>Bacteria</taxon>
        <taxon>Bacillati</taxon>
        <taxon>Actinomycetota</taxon>
        <taxon>Actinomycetes</taxon>
        <taxon>Propionibacteriales</taxon>
        <taxon>Kribbellaceae</taxon>
        <taxon>Kribbella</taxon>
    </lineage>
</organism>
<accession>A0AAU7TLC0</accession>
<feature type="chain" id="PRO_5043380798" description="Secreted protein" evidence="1">
    <location>
        <begin position="28"/>
        <end position="137"/>
    </location>
</feature>
<reference evidence="2" key="1">
    <citation type="submission" date="2024-06" db="EMBL/GenBank/DDBJ databases">
        <title>Kribbella sp. strain HUAS MG21 genome sequences.</title>
        <authorList>
            <person name="Mo P."/>
        </authorList>
    </citation>
    <scope>NUCLEOTIDE SEQUENCE</scope>
    <source>
        <strain evidence="2">HUAS MG21</strain>
    </source>
</reference>
<gene>
    <name evidence="2" type="ORF">ABN611_14140</name>
</gene>
<evidence type="ECO:0000313" key="2">
    <source>
        <dbReference type="EMBL" id="XBV27540.1"/>
    </source>
</evidence>
<evidence type="ECO:0000256" key="1">
    <source>
        <dbReference type="SAM" id="SignalP"/>
    </source>
</evidence>
<dbReference type="EMBL" id="CP158165">
    <property type="protein sequence ID" value="XBV27540.1"/>
    <property type="molecule type" value="Genomic_DNA"/>
</dbReference>
<keyword evidence="1" id="KW-0732">Signal</keyword>
<name>A0AAU7TLC0_9ACTN</name>